<dbReference type="PANTHER" id="PTHR28015">
    <property type="entry name" value="ATP SYNTHASE ASSEMBLY FACTOR FMC1, MITOCHONDRIAL"/>
    <property type="match status" value="1"/>
</dbReference>
<feature type="region of interest" description="Disordered" evidence="1">
    <location>
        <begin position="120"/>
        <end position="162"/>
    </location>
</feature>
<dbReference type="Pfam" id="PF13233">
    <property type="entry name" value="Complex1_LYR_2"/>
    <property type="match status" value="1"/>
</dbReference>
<evidence type="ECO:0000313" key="3">
    <source>
        <dbReference type="Proteomes" id="UP000070544"/>
    </source>
</evidence>
<organism evidence="2 3">
    <name type="scientific">Gonapodya prolifera (strain JEL478)</name>
    <name type="common">Monoblepharis prolifera</name>
    <dbReference type="NCBI Taxonomy" id="1344416"/>
    <lineage>
        <taxon>Eukaryota</taxon>
        <taxon>Fungi</taxon>
        <taxon>Fungi incertae sedis</taxon>
        <taxon>Chytridiomycota</taxon>
        <taxon>Chytridiomycota incertae sedis</taxon>
        <taxon>Monoblepharidomycetes</taxon>
        <taxon>Monoblepharidales</taxon>
        <taxon>Gonapodyaceae</taxon>
        <taxon>Gonapodya</taxon>
    </lineage>
</organism>
<dbReference type="PANTHER" id="PTHR28015:SF1">
    <property type="entry name" value="ATP SYNTHASE ASSEMBLY FACTOR FMC1, MITOCHONDRIAL"/>
    <property type="match status" value="1"/>
</dbReference>
<sequence length="162" mass="18406">MSTNAPLPSLPTLYRRILREVRRQYTSVNNDHTFRTAIIDQIRASGGALTTFYPLPTNPAIAEHRTLADLATYLEQTRIHRHMMETYWPADRMSDAERIEASAQRVGLRLPRMFQNMLEEEEEDGVVKSFESSTEEIEGEEEEKDTSAAKGFEIGVGGKSTQ</sequence>
<dbReference type="AlphaFoldDB" id="A0A139AWX8"/>
<keyword evidence="3" id="KW-1185">Reference proteome</keyword>
<name>A0A139AWX8_GONPJ</name>
<gene>
    <name evidence="2" type="ORF">M427DRAFT_51496</name>
</gene>
<dbReference type="OrthoDB" id="15893at2759"/>
<feature type="compositionally biased region" description="Acidic residues" evidence="1">
    <location>
        <begin position="133"/>
        <end position="144"/>
    </location>
</feature>
<dbReference type="GO" id="GO:0033615">
    <property type="term" value="P:mitochondrial proton-transporting ATP synthase complex assembly"/>
    <property type="evidence" value="ECO:0007669"/>
    <property type="project" value="InterPro"/>
</dbReference>
<dbReference type="InterPro" id="IPR039196">
    <property type="entry name" value="Fmc1"/>
</dbReference>
<dbReference type="EMBL" id="KQ965733">
    <property type="protein sequence ID" value="KXS21246.1"/>
    <property type="molecule type" value="Genomic_DNA"/>
</dbReference>
<dbReference type="Proteomes" id="UP000070544">
    <property type="component" value="Unassembled WGS sequence"/>
</dbReference>
<dbReference type="GO" id="GO:0005759">
    <property type="term" value="C:mitochondrial matrix"/>
    <property type="evidence" value="ECO:0007669"/>
    <property type="project" value="TreeGrafter"/>
</dbReference>
<evidence type="ECO:0000256" key="1">
    <source>
        <dbReference type="SAM" id="MobiDB-lite"/>
    </source>
</evidence>
<proteinExistence type="predicted"/>
<accession>A0A139AWX8</accession>
<protein>
    <submittedName>
        <fullName evidence="2">Uncharacterized protein</fullName>
    </submittedName>
</protein>
<reference evidence="2 3" key="1">
    <citation type="journal article" date="2015" name="Genome Biol. Evol.">
        <title>Phylogenomic analyses indicate that early fungi evolved digesting cell walls of algal ancestors of land plants.</title>
        <authorList>
            <person name="Chang Y."/>
            <person name="Wang S."/>
            <person name="Sekimoto S."/>
            <person name="Aerts A.L."/>
            <person name="Choi C."/>
            <person name="Clum A."/>
            <person name="LaButti K.M."/>
            <person name="Lindquist E.A."/>
            <person name="Yee Ngan C."/>
            <person name="Ohm R.A."/>
            <person name="Salamov A.A."/>
            <person name="Grigoriev I.V."/>
            <person name="Spatafora J.W."/>
            <person name="Berbee M.L."/>
        </authorList>
    </citation>
    <scope>NUCLEOTIDE SEQUENCE [LARGE SCALE GENOMIC DNA]</scope>
    <source>
        <strain evidence="2 3">JEL478</strain>
    </source>
</reference>
<dbReference type="STRING" id="1344416.A0A139AWX8"/>
<evidence type="ECO:0000313" key="2">
    <source>
        <dbReference type="EMBL" id="KXS21246.1"/>
    </source>
</evidence>